<sequence>MTSNMDENTVQIICSLFPFLIGKVLTQRMIGMLDVGFSNRFNSL</sequence>
<reference evidence="1 2" key="1">
    <citation type="submission" date="2010-12" db="EMBL/GenBank/DDBJ databases">
        <authorList>
            <person name="Muzny D."/>
            <person name="Qin X."/>
            <person name="Deng J."/>
            <person name="Jiang H."/>
            <person name="Liu Y."/>
            <person name="Qu J."/>
            <person name="Song X.-Z."/>
            <person name="Zhang L."/>
            <person name="Thornton R."/>
            <person name="Coyle M."/>
            <person name="Francisco L."/>
            <person name="Jackson L."/>
            <person name="Javaid M."/>
            <person name="Korchina V."/>
            <person name="Kovar C."/>
            <person name="Mata R."/>
            <person name="Mathew T."/>
            <person name="Ngo R."/>
            <person name="Nguyen L."/>
            <person name="Nguyen N."/>
            <person name="Okwuonu G."/>
            <person name="Ongeri F."/>
            <person name="Pham C."/>
            <person name="Simmons D."/>
            <person name="Wilczek-Boney K."/>
            <person name="Hale W."/>
            <person name="Jakkamsetti A."/>
            <person name="Pham P."/>
            <person name="Ruth R."/>
            <person name="San Lucas F."/>
            <person name="Warren J."/>
            <person name="Zhang J."/>
            <person name="Zhao Z."/>
            <person name="Zhou C."/>
            <person name="Zhu D."/>
            <person name="Lee S."/>
            <person name="Bess C."/>
            <person name="Blankenburg K."/>
            <person name="Forbes L."/>
            <person name="Fu Q."/>
            <person name="Gubbala S."/>
            <person name="Hirani K."/>
            <person name="Jayaseelan J.C."/>
            <person name="Lara F."/>
            <person name="Munidasa M."/>
            <person name="Palculict T."/>
            <person name="Patil S."/>
            <person name="Pu L.-L."/>
            <person name="Saada N."/>
            <person name="Tang L."/>
            <person name="Weissenberger G."/>
            <person name="Zhu Y."/>
            <person name="Hemphill L."/>
            <person name="Shang Y."/>
            <person name="Youmans B."/>
            <person name="Ayvaz T."/>
            <person name="Ross M."/>
            <person name="Santibanez J."/>
            <person name="Aqrawi P."/>
            <person name="Gross S."/>
            <person name="Joshi V."/>
            <person name="Fowler G."/>
            <person name="Nazareth L."/>
            <person name="Reid J."/>
            <person name="Worley K."/>
            <person name="Petrosino J."/>
            <person name="Highlander S."/>
            <person name="Gibbs R."/>
        </authorList>
    </citation>
    <scope>NUCLEOTIDE SEQUENCE [LARGE SCALE GENOMIC DNA]</scope>
    <source>
        <strain evidence="1 2">DSM 3986</strain>
    </source>
</reference>
<proteinExistence type="predicted"/>
<dbReference type="Proteomes" id="UP000003434">
    <property type="component" value="Unassembled WGS sequence"/>
</dbReference>
<name>E6LNS8_9FIRM</name>
<dbReference type="AlphaFoldDB" id="E6LNS8"/>
<organism evidence="1 2">
    <name type="scientific">Lachnoanaerobaculum saburreum DSM 3986</name>
    <dbReference type="NCBI Taxonomy" id="887325"/>
    <lineage>
        <taxon>Bacteria</taxon>
        <taxon>Bacillati</taxon>
        <taxon>Bacillota</taxon>
        <taxon>Clostridia</taxon>
        <taxon>Lachnospirales</taxon>
        <taxon>Lachnospiraceae</taxon>
        <taxon>Lachnoanaerobaculum</taxon>
    </lineage>
</organism>
<comment type="caution">
    <text evidence="1">The sequence shown here is derived from an EMBL/GenBank/DDBJ whole genome shotgun (WGS) entry which is preliminary data.</text>
</comment>
<dbReference type="HOGENOM" id="CLU_3217993_0_0_9"/>
<accession>E6LNS8</accession>
<gene>
    <name evidence="1" type="ORF">HMPREF0381_1613</name>
</gene>
<evidence type="ECO:0000313" key="1">
    <source>
        <dbReference type="EMBL" id="EFU76503.1"/>
    </source>
</evidence>
<dbReference type="EMBL" id="AEPW01000064">
    <property type="protein sequence ID" value="EFU76503.1"/>
    <property type="molecule type" value="Genomic_DNA"/>
</dbReference>
<protein>
    <submittedName>
        <fullName evidence="1">Uncharacterized protein</fullName>
    </submittedName>
</protein>
<evidence type="ECO:0000313" key="2">
    <source>
        <dbReference type="Proteomes" id="UP000003434"/>
    </source>
</evidence>